<accession>A0A2Z5ZI84</accession>
<keyword evidence="1" id="KW-0812">Transmembrane</keyword>
<feature type="transmembrane region" description="Helical" evidence="1">
    <location>
        <begin position="12"/>
        <end position="31"/>
    </location>
</feature>
<sequence length="332" mass="36703">MLWNPSPGRLGYALRMACACTVVILVCEIWQVPDAAVPALVTLALWQKDRVTNAIAGIAVNLLFAVVIFLMFGLVHLTLDHPLALVSAVALLSLLFFFLGSASKLKPVSYMLALVVIYAMIVIDQAPIGEIATRALLYADLFILVPGACMVFLGALICPSPKTLLTQDIAARLRISAQLLAAPSTILQEQAEDLLREGAGSMTKYLKLSKLEKLWSQKDLSCLHCALYNSIGVLTLCLATSRTPPLRKSQVKLYKPSILWLIFLSRVDTQKILMSFLFIISQIKIMIFLYFYQISLTQILKQILQPSKAPRKKKQAFSFQMPSPTLSMCALL</sequence>
<name>A0A2Z5ZI84_9PROT</name>
<dbReference type="AlphaFoldDB" id="A0A2Z5ZI84"/>
<evidence type="ECO:0000313" key="3">
    <source>
        <dbReference type="Proteomes" id="UP000270034"/>
    </source>
</evidence>
<feature type="transmembrane region" description="Helical" evidence="1">
    <location>
        <begin position="135"/>
        <end position="157"/>
    </location>
</feature>
<evidence type="ECO:0000313" key="2">
    <source>
        <dbReference type="EMBL" id="BBC80186.1"/>
    </source>
</evidence>
<gene>
    <name evidence="2" type="ORF">AcetOrient_orf02755</name>
</gene>
<evidence type="ECO:0000256" key="1">
    <source>
        <dbReference type="SAM" id="Phobius"/>
    </source>
</evidence>
<feature type="transmembrane region" description="Helical" evidence="1">
    <location>
        <begin position="272"/>
        <end position="292"/>
    </location>
</feature>
<feature type="transmembrane region" description="Helical" evidence="1">
    <location>
        <begin position="107"/>
        <end position="123"/>
    </location>
</feature>
<keyword evidence="1" id="KW-0472">Membrane</keyword>
<reference evidence="2 3" key="1">
    <citation type="submission" date="2018-02" db="EMBL/GenBank/DDBJ databases">
        <title>Acetobacter orientalis genome.</title>
        <authorList>
            <person name="Nakashima N."/>
            <person name="Tamura T."/>
        </authorList>
    </citation>
    <scope>NUCLEOTIDE SEQUENCE [LARGE SCALE GENOMIC DNA]</scope>
    <source>
        <strain evidence="2 3">FAN1</strain>
    </source>
</reference>
<feature type="transmembrane region" description="Helical" evidence="1">
    <location>
        <begin position="51"/>
        <end position="75"/>
    </location>
</feature>
<dbReference type="Proteomes" id="UP000270034">
    <property type="component" value="Chromosome"/>
</dbReference>
<protein>
    <submittedName>
        <fullName evidence="2">Fusaric acid resistance protein</fullName>
    </submittedName>
</protein>
<dbReference type="KEGG" id="aot:AcetOri_orf02755"/>
<proteinExistence type="predicted"/>
<feature type="transmembrane region" description="Helical" evidence="1">
    <location>
        <begin position="82"/>
        <end position="101"/>
    </location>
</feature>
<organism evidence="2 3">
    <name type="scientific">Acetobacter orientalis</name>
    <dbReference type="NCBI Taxonomy" id="146474"/>
    <lineage>
        <taxon>Bacteria</taxon>
        <taxon>Pseudomonadati</taxon>
        <taxon>Pseudomonadota</taxon>
        <taxon>Alphaproteobacteria</taxon>
        <taxon>Acetobacterales</taxon>
        <taxon>Acetobacteraceae</taxon>
        <taxon>Acetobacter</taxon>
    </lineage>
</organism>
<dbReference type="EMBL" id="AP018515">
    <property type="protein sequence ID" value="BBC80186.1"/>
    <property type="molecule type" value="Genomic_DNA"/>
</dbReference>
<keyword evidence="1" id="KW-1133">Transmembrane helix</keyword>